<comment type="subcellular location">
    <subcellularLocation>
        <location evidence="1">Cell membrane</location>
        <topology evidence="1">Single-pass membrane protein</topology>
    </subcellularLocation>
</comment>
<keyword evidence="6 7" id="KW-0472">Membrane</keyword>
<dbReference type="InterPro" id="IPR036737">
    <property type="entry name" value="OmpA-like_sf"/>
</dbReference>
<dbReference type="Proteomes" id="UP000238220">
    <property type="component" value="Unassembled WGS sequence"/>
</dbReference>
<evidence type="ECO:0000256" key="5">
    <source>
        <dbReference type="ARBA" id="ARBA00022989"/>
    </source>
</evidence>
<name>A0A2S5TGI1_9GAMM</name>
<dbReference type="CDD" id="cd07185">
    <property type="entry name" value="OmpA_C-like"/>
    <property type="match status" value="1"/>
</dbReference>
<evidence type="ECO:0000259" key="10">
    <source>
        <dbReference type="PROSITE" id="PS51123"/>
    </source>
</evidence>
<evidence type="ECO:0000256" key="6">
    <source>
        <dbReference type="ARBA" id="ARBA00023136"/>
    </source>
</evidence>
<dbReference type="RefSeq" id="WP_104229963.1">
    <property type="nucleotide sequence ID" value="NZ_PSNW01000004.1"/>
</dbReference>
<protein>
    <submittedName>
        <fullName evidence="11">Flagellar motor protein MotD</fullName>
    </submittedName>
</protein>
<organism evidence="11 12">
    <name type="scientific">Solimonas fluminis</name>
    <dbReference type="NCBI Taxonomy" id="2086571"/>
    <lineage>
        <taxon>Bacteria</taxon>
        <taxon>Pseudomonadati</taxon>
        <taxon>Pseudomonadota</taxon>
        <taxon>Gammaproteobacteria</taxon>
        <taxon>Nevskiales</taxon>
        <taxon>Nevskiaceae</taxon>
        <taxon>Solimonas</taxon>
    </lineage>
</organism>
<comment type="caution">
    <text evidence="11">The sequence shown here is derived from an EMBL/GenBank/DDBJ whole genome shotgun (WGS) entry which is preliminary data.</text>
</comment>
<evidence type="ECO:0000256" key="7">
    <source>
        <dbReference type="PROSITE-ProRule" id="PRU00473"/>
    </source>
</evidence>
<evidence type="ECO:0000256" key="9">
    <source>
        <dbReference type="SAM" id="Phobius"/>
    </source>
</evidence>
<keyword evidence="5 9" id="KW-1133">Transmembrane helix</keyword>
<dbReference type="PANTHER" id="PTHR30329">
    <property type="entry name" value="STATOR ELEMENT OF FLAGELLAR MOTOR COMPLEX"/>
    <property type="match status" value="1"/>
</dbReference>
<evidence type="ECO:0000256" key="8">
    <source>
        <dbReference type="SAM" id="MobiDB-lite"/>
    </source>
</evidence>
<keyword evidence="4 9" id="KW-0812">Transmembrane</keyword>
<feature type="domain" description="OmpA-like" evidence="10">
    <location>
        <begin position="149"/>
        <end position="269"/>
    </location>
</feature>
<dbReference type="SUPFAM" id="SSF103088">
    <property type="entry name" value="OmpA-like"/>
    <property type="match status" value="1"/>
</dbReference>
<keyword evidence="11" id="KW-0969">Cilium</keyword>
<dbReference type="AlphaFoldDB" id="A0A2S5TGI1"/>
<dbReference type="OrthoDB" id="9815217at2"/>
<evidence type="ECO:0000313" key="12">
    <source>
        <dbReference type="Proteomes" id="UP000238220"/>
    </source>
</evidence>
<evidence type="ECO:0000256" key="2">
    <source>
        <dbReference type="ARBA" id="ARBA00008914"/>
    </source>
</evidence>
<evidence type="ECO:0000313" key="11">
    <source>
        <dbReference type="EMBL" id="PPE74075.1"/>
    </source>
</evidence>
<dbReference type="GO" id="GO:0005886">
    <property type="term" value="C:plasma membrane"/>
    <property type="evidence" value="ECO:0007669"/>
    <property type="project" value="UniProtKB-SubCell"/>
</dbReference>
<dbReference type="InterPro" id="IPR025713">
    <property type="entry name" value="MotB-like_N_dom"/>
</dbReference>
<evidence type="ECO:0000256" key="4">
    <source>
        <dbReference type="ARBA" id="ARBA00022692"/>
    </source>
</evidence>
<dbReference type="PROSITE" id="PS51123">
    <property type="entry name" value="OMPA_2"/>
    <property type="match status" value="1"/>
</dbReference>
<dbReference type="PANTHER" id="PTHR30329:SF20">
    <property type="entry name" value="EXPORTED PROTEIN"/>
    <property type="match status" value="1"/>
</dbReference>
<dbReference type="Pfam" id="PF13677">
    <property type="entry name" value="MotB_plug"/>
    <property type="match status" value="1"/>
</dbReference>
<gene>
    <name evidence="11" type="ORF">C3942_08515</name>
</gene>
<feature type="region of interest" description="Disordered" evidence="8">
    <location>
        <begin position="59"/>
        <end position="78"/>
    </location>
</feature>
<keyword evidence="11" id="KW-0966">Cell projection</keyword>
<comment type="similarity">
    <text evidence="2">Belongs to the MotB family.</text>
</comment>
<keyword evidence="12" id="KW-1185">Reference proteome</keyword>
<dbReference type="InterPro" id="IPR006665">
    <property type="entry name" value="OmpA-like"/>
</dbReference>
<dbReference type="EMBL" id="PSNW01000004">
    <property type="protein sequence ID" value="PPE74075.1"/>
    <property type="molecule type" value="Genomic_DNA"/>
</dbReference>
<dbReference type="Gene3D" id="3.30.1330.60">
    <property type="entry name" value="OmpA-like domain"/>
    <property type="match status" value="1"/>
</dbReference>
<keyword evidence="3" id="KW-1003">Cell membrane</keyword>
<dbReference type="NCBIfam" id="NF006541">
    <property type="entry name" value="PRK09038.1"/>
    <property type="match status" value="1"/>
</dbReference>
<keyword evidence="11" id="KW-0282">Flagellum</keyword>
<proteinExistence type="inferred from homology"/>
<evidence type="ECO:0000256" key="1">
    <source>
        <dbReference type="ARBA" id="ARBA00004162"/>
    </source>
</evidence>
<sequence length="304" mass="33250">MARKHKHEEHLNHEAWAIPYGDLVTLLLALFVVMYAVSSVNEGKYRVLADALSEAFGGPPRSMKPIQMGKQQRGDEQSRIQVLPPRGAEKAAAVGGEDPALRNRFVQPPRAEGAAEAQAREHLQRMAAAVEQALGDLISRDLVVVKRTDFWLEIEIRTDILFSSGSAAVAETAWPVLSRLAGILSPFGNKLRIEGHTDNIPINTPTFPSNWELSAARAASVVHLFMREGVDPVRMTVAGFGEYHPVADNRQAEGRNRNRRVVIVVLADENQPAPELGEQALRKTGTTVVVPAGTLERLQQEAGA</sequence>
<feature type="transmembrane region" description="Helical" evidence="9">
    <location>
        <begin position="20"/>
        <end position="37"/>
    </location>
</feature>
<accession>A0A2S5TGI1</accession>
<evidence type="ECO:0000256" key="3">
    <source>
        <dbReference type="ARBA" id="ARBA00022475"/>
    </source>
</evidence>
<reference evidence="11 12" key="1">
    <citation type="submission" date="2018-02" db="EMBL/GenBank/DDBJ databases">
        <title>Genome sequencing of Solimonas sp. HR-BB.</title>
        <authorList>
            <person name="Lee Y."/>
            <person name="Jeon C.O."/>
        </authorList>
    </citation>
    <scope>NUCLEOTIDE SEQUENCE [LARGE SCALE GENOMIC DNA]</scope>
    <source>
        <strain evidence="11 12">HR-BB</strain>
    </source>
</reference>
<dbReference type="Pfam" id="PF00691">
    <property type="entry name" value="OmpA"/>
    <property type="match status" value="1"/>
</dbReference>
<dbReference type="InterPro" id="IPR050330">
    <property type="entry name" value="Bact_OuterMem_StrucFunc"/>
</dbReference>